<protein>
    <submittedName>
        <fullName evidence="1">Uncharacterized protein</fullName>
    </submittedName>
</protein>
<proteinExistence type="predicted"/>
<keyword evidence="2" id="KW-1185">Reference proteome</keyword>
<dbReference type="Proteomes" id="UP000000784">
    <property type="component" value="Chromosome"/>
</dbReference>
<dbReference type="KEGG" id="dac:Daci_5953"/>
<accession>A9C1B8</accession>
<organism evidence="1 2">
    <name type="scientific">Delftia acidovorans (strain DSM 14801 / SPH-1)</name>
    <dbReference type="NCBI Taxonomy" id="398578"/>
    <lineage>
        <taxon>Bacteria</taxon>
        <taxon>Pseudomonadati</taxon>
        <taxon>Pseudomonadota</taxon>
        <taxon>Betaproteobacteria</taxon>
        <taxon>Burkholderiales</taxon>
        <taxon>Comamonadaceae</taxon>
        <taxon>Delftia</taxon>
    </lineage>
</organism>
<name>A9C1B8_DELAS</name>
<reference evidence="1 2" key="1">
    <citation type="journal article" date="2004" name="Appl. Environ. Microbiol.">
        <title>Mineralization of individual congeners of linear alkylbenzenesulfonate by defined pairs of heterotrophic bacteria.</title>
        <authorList>
            <person name="Schleheck D."/>
            <person name="Knepper T.P."/>
            <person name="Fischer K."/>
            <person name="Cook A.M."/>
        </authorList>
    </citation>
    <scope>NUCLEOTIDE SEQUENCE [LARGE SCALE GENOMIC DNA]</scope>
    <source>
        <strain evidence="2">DSM 14801 / SPH-1</strain>
    </source>
</reference>
<dbReference type="HOGENOM" id="CLU_3308442_0_0_4"/>
<evidence type="ECO:0000313" key="1">
    <source>
        <dbReference type="EMBL" id="ABX38581.1"/>
    </source>
</evidence>
<reference evidence="2" key="2">
    <citation type="submission" date="2007-11" db="EMBL/GenBank/DDBJ databases">
        <title>Complete sequence of Delftia acidovorans DSM 14801 / SPH-1.</title>
        <authorList>
            <person name="Copeland A."/>
            <person name="Lucas S."/>
            <person name="Lapidus A."/>
            <person name="Barry K."/>
            <person name="Glavina del Rio T."/>
            <person name="Dalin E."/>
            <person name="Tice H."/>
            <person name="Pitluck S."/>
            <person name="Lowry S."/>
            <person name="Clum A."/>
            <person name="Schmutz J."/>
            <person name="Larimer F."/>
            <person name="Land M."/>
            <person name="Hauser L."/>
            <person name="Kyrpides N."/>
            <person name="Kim E."/>
            <person name="Schleheck D."/>
            <person name="Richardson P."/>
        </authorList>
    </citation>
    <scope>NUCLEOTIDE SEQUENCE [LARGE SCALE GENOMIC DNA]</scope>
    <source>
        <strain evidence="2">DSM 14801 / SPH-1</strain>
    </source>
</reference>
<dbReference type="AlphaFoldDB" id="A9C1B8"/>
<gene>
    <name evidence="1" type="ordered locus">Daci_5953</name>
</gene>
<dbReference type="EMBL" id="CP000884">
    <property type="protein sequence ID" value="ABX38581.1"/>
    <property type="molecule type" value="Genomic_DNA"/>
</dbReference>
<dbReference type="STRING" id="398578.Daci_5953"/>
<sequence length="39" mass="3958">MRIIAAGCLAFVVVSLLAVTQVKGAPGEQAMPASVQMAK</sequence>
<evidence type="ECO:0000313" key="2">
    <source>
        <dbReference type="Proteomes" id="UP000000784"/>
    </source>
</evidence>